<organism evidence="1 2">
    <name type="scientific">Cichlidogyrus casuarinus</name>
    <dbReference type="NCBI Taxonomy" id="1844966"/>
    <lineage>
        <taxon>Eukaryota</taxon>
        <taxon>Metazoa</taxon>
        <taxon>Spiralia</taxon>
        <taxon>Lophotrochozoa</taxon>
        <taxon>Platyhelminthes</taxon>
        <taxon>Monogenea</taxon>
        <taxon>Monopisthocotylea</taxon>
        <taxon>Dactylogyridea</taxon>
        <taxon>Ancyrocephalidae</taxon>
        <taxon>Cichlidogyrus</taxon>
    </lineage>
</organism>
<name>A0ABD2Q8P9_9PLAT</name>
<dbReference type="AlphaFoldDB" id="A0ABD2Q8P9"/>
<keyword evidence="2" id="KW-1185">Reference proteome</keyword>
<dbReference type="EMBL" id="JBJKFK010000638">
    <property type="protein sequence ID" value="KAL3315917.1"/>
    <property type="molecule type" value="Genomic_DNA"/>
</dbReference>
<accession>A0ABD2Q8P9</accession>
<proteinExistence type="predicted"/>
<dbReference type="Proteomes" id="UP001626550">
    <property type="component" value="Unassembled WGS sequence"/>
</dbReference>
<comment type="caution">
    <text evidence="1">The sequence shown here is derived from an EMBL/GenBank/DDBJ whole genome shotgun (WGS) entry which is preliminary data.</text>
</comment>
<reference evidence="1 2" key="1">
    <citation type="submission" date="2024-11" db="EMBL/GenBank/DDBJ databases">
        <title>Adaptive evolution of stress response genes in parasites aligns with host niche diversity.</title>
        <authorList>
            <person name="Hahn C."/>
            <person name="Resl P."/>
        </authorList>
    </citation>
    <scope>NUCLEOTIDE SEQUENCE [LARGE SCALE GENOMIC DNA]</scope>
    <source>
        <strain evidence="1">EGGRZ-B1_66</strain>
        <tissue evidence="1">Body</tissue>
    </source>
</reference>
<feature type="non-terminal residue" evidence="1">
    <location>
        <position position="88"/>
    </location>
</feature>
<evidence type="ECO:0000313" key="1">
    <source>
        <dbReference type="EMBL" id="KAL3315917.1"/>
    </source>
</evidence>
<gene>
    <name evidence="1" type="ORF">Ciccas_005432</name>
</gene>
<evidence type="ECO:0000313" key="2">
    <source>
        <dbReference type="Proteomes" id="UP001626550"/>
    </source>
</evidence>
<sequence length="88" mass="10187">MVLNEKILKNNRKKRIRQFRFNLTHFISAHQIPFKKQFNLGKLKLGFSDSKKSLEDPNAPDQASCVAMHFHHISHCTLLIFLLANEAA</sequence>
<protein>
    <submittedName>
        <fullName evidence="1">Uncharacterized protein</fullName>
    </submittedName>
</protein>